<dbReference type="OrthoDB" id="9826591at2"/>
<dbReference type="GO" id="GO:0016747">
    <property type="term" value="F:acyltransferase activity, transferring groups other than amino-acyl groups"/>
    <property type="evidence" value="ECO:0007669"/>
    <property type="project" value="InterPro"/>
</dbReference>
<feature type="compositionally biased region" description="Low complexity" evidence="1">
    <location>
        <begin position="25"/>
        <end position="85"/>
    </location>
</feature>
<evidence type="ECO:0000313" key="3">
    <source>
        <dbReference type="EMBL" id="EYF01138.1"/>
    </source>
</evidence>
<dbReference type="SUPFAM" id="SSF55729">
    <property type="entry name" value="Acyl-CoA N-acyltransferases (Nat)"/>
    <property type="match status" value="1"/>
</dbReference>
<accession>A0A017SVY8</accession>
<dbReference type="eggNOG" id="COG3153">
    <property type="taxonomic scope" value="Bacteria"/>
</dbReference>
<dbReference type="STRING" id="1192034.CAP_8643"/>
<evidence type="ECO:0000259" key="2">
    <source>
        <dbReference type="PROSITE" id="PS51186"/>
    </source>
</evidence>
<name>A0A017SVY8_9BACT</name>
<dbReference type="InterPro" id="IPR000182">
    <property type="entry name" value="GNAT_dom"/>
</dbReference>
<dbReference type="RefSeq" id="WP_156041498.1">
    <property type="nucleotide sequence ID" value="NZ_ASRX01000088.1"/>
</dbReference>
<evidence type="ECO:0000256" key="1">
    <source>
        <dbReference type="SAM" id="MobiDB-lite"/>
    </source>
</evidence>
<dbReference type="PROSITE" id="PS51186">
    <property type="entry name" value="GNAT"/>
    <property type="match status" value="1"/>
</dbReference>
<feature type="domain" description="N-acetyltransferase" evidence="2">
    <location>
        <begin position="95"/>
        <end position="249"/>
    </location>
</feature>
<comment type="caution">
    <text evidence="3">The sequence shown here is derived from an EMBL/GenBank/DDBJ whole genome shotgun (WGS) entry which is preliminary data.</text>
</comment>
<dbReference type="InterPro" id="IPR016181">
    <property type="entry name" value="Acyl_CoA_acyltransferase"/>
</dbReference>
<evidence type="ECO:0000313" key="4">
    <source>
        <dbReference type="Proteomes" id="UP000019678"/>
    </source>
</evidence>
<dbReference type="AlphaFoldDB" id="A0A017SVY8"/>
<keyword evidence="4" id="KW-1185">Reference proteome</keyword>
<protein>
    <recommendedName>
        <fullName evidence="2">N-acetyltransferase domain-containing protein</fullName>
    </recommendedName>
</protein>
<feature type="region of interest" description="Disordered" evidence="1">
    <location>
        <begin position="25"/>
        <end position="88"/>
    </location>
</feature>
<dbReference type="EMBL" id="ASRX01000088">
    <property type="protein sequence ID" value="EYF01138.1"/>
    <property type="molecule type" value="Genomic_DNA"/>
</dbReference>
<sequence>MDSPHAFSILAHSLLRTARLLRRAASGLTSPPSASPAAPGSNPPSSHAPSAASSSPSPVPLAPSTTPAAATPSTTPAAATPSTTSDPRVPVLQIVLTHPRAPRVSADAGQILRDACPPPTLHYSDEYVAWHLGFPGPSATAAIVRSGSHPAGVFAITPRRFQLSGATSTGHLLSLLAVRPEHQGQDLDARIYTELLNVVQNRGLLTLLFADAHCARSQLLLMRTVERLGFRMKRLHPLVNHGWSARRAPPRTRDARVARVARDIGEVIDVIGACDDDHILWAAPDAAQLEHYLRDPRTRRLLVLEEEGRLTAAATVMLGEVVNKPGSIVQLPIMDALWIPEPTVERITALFRGTEILFEGSENVPRRASLVSAPNVSTLHPKLLSAAGLRPTGAVYDGFLLHPTGHPFLHADATNLEVA</sequence>
<reference evidence="3 4" key="1">
    <citation type="submission" date="2013-05" db="EMBL/GenBank/DDBJ databases">
        <title>Genome assembly of Chondromyces apiculatus DSM 436.</title>
        <authorList>
            <person name="Sharma G."/>
            <person name="Khatri I."/>
            <person name="Kaur C."/>
            <person name="Mayilraj S."/>
            <person name="Subramanian S."/>
        </authorList>
    </citation>
    <scope>NUCLEOTIDE SEQUENCE [LARGE SCALE GENOMIC DNA]</scope>
    <source>
        <strain evidence="3 4">DSM 436</strain>
    </source>
</reference>
<proteinExistence type="predicted"/>
<dbReference type="Proteomes" id="UP000019678">
    <property type="component" value="Unassembled WGS sequence"/>
</dbReference>
<gene>
    <name evidence="3" type="ORF">CAP_8643</name>
</gene>
<dbReference type="Gene3D" id="3.40.630.30">
    <property type="match status" value="1"/>
</dbReference>
<organism evidence="3 4">
    <name type="scientific">Chondromyces apiculatus DSM 436</name>
    <dbReference type="NCBI Taxonomy" id="1192034"/>
    <lineage>
        <taxon>Bacteria</taxon>
        <taxon>Pseudomonadati</taxon>
        <taxon>Myxococcota</taxon>
        <taxon>Polyangia</taxon>
        <taxon>Polyangiales</taxon>
        <taxon>Polyangiaceae</taxon>
        <taxon>Chondromyces</taxon>
    </lineage>
</organism>